<dbReference type="Proteomes" id="UP000257144">
    <property type="component" value="Unassembled WGS sequence"/>
</dbReference>
<evidence type="ECO:0000256" key="2">
    <source>
        <dbReference type="SAM" id="Phobius"/>
    </source>
</evidence>
<dbReference type="EMBL" id="QNQT01000020">
    <property type="protein sequence ID" value="RDU34710.1"/>
    <property type="molecule type" value="Genomic_DNA"/>
</dbReference>
<gene>
    <name evidence="3" type="ORF">DRW41_22050</name>
</gene>
<keyword evidence="2" id="KW-0472">Membrane</keyword>
<keyword evidence="4" id="KW-1185">Reference proteome</keyword>
<evidence type="ECO:0000313" key="4">
    <source>
        <dbReference type="Proteomes" id="UP000257144"/>
    </source>
</evidence>
<feature type="region of interest" description="Disordered" evidence="1">
    <location>
        <begin position="1"/>
        <end position="24"/>
    </location>
</feature>
<sequence length="119" mass="13016">MRKQLKRNLEQQTTSNNSAVSPATSAIPATTAIQETPAPPEVPKEKQLPMWVRIVESLANSLNTASKGIFILVKCAVIIALVGISVVLTVQWVRGNISTDLFMSIVTWILEQALKMKMA</sequence>
<proteinExistence type="predicted"/>
<dbReference type="RefSeq" id="WP_115454167.1">
    <property type="nucleotide sequence ID" value="NZ_QNQT01000020.1"/>
</dbReference>
<name>A0A3D8GJS9_9BACI</name>
<keyword evidence="2" id="KW-0812">Transmembrane</keyword>
<organism evidence="3 4">
    <name type="scientific">Neobacillus piezotolerans</name>
    <dbReference type="NCBI Taxonomy" id="2259171"/>
    <lineage>
        <taxon>Bacteria</taxon>
        <taxon>Bacillati</taxon>
        <taxon>Bacillota</taxon>
        <taxon>Bacilli</taxon>
        <taxon>Bacillales</taxon>
        <taxon>Bacillaceae</taxon>
        <taxon>Neobacillus</taxon>
    </lineage>
</organism>
<reference evidence="3 4" key="1">
    <citation type="submission" date="2018-07" db="EMBL/GenBank/DDBJ databases">
        <title>Bacillus sp. YLB-04 draft genome sequence.</title>
        <authorList>
            <person name="Yu L."/>
            <person name="Tang X."/>
        </authorList>
    </citation>
    <scope>NUCLEOTIDE SEQUENCE [LARGE SCALE GENOMIC DNA]</scope>
    <source>
        <strain evidence="3 4">YLB-04</strain>
    </source>
</reference>
<feature type="transmembrane region" description="Helical" evidence="2">
    <location>
        <begin position="69"/>
        <end position="91"/>
    </location>
</feature>
<keyword evidence="2" id="KW-1133">Transmembrane helix</keyword>
<evidence type="ECO:0000313" key="3">
    <source>
        <dbReference type="EMBL" id="RDU34710.1"/>
    </source>
</evidence>
<evidence type="ECO:0000256" key="1">
    <source>
        <dbReference type="SAM" id="MobiDB-lite"/>
    </source>
</evidence>
<dbReference type="AlphaFoldDB" id="A0A3D8GJS9"/>
<protein>
    <submittedName>
        <fullName evidence="3">Uncharacterized protein</fullName>
    </submittedName>
</protein>
<comment type="caution">
    <text evidence="3">The sequence shown here is derived from an EMBL/GenBank/DDBJ whole genome shotgun (WGS) entry which is preliminary data.</text>
</comment>
<accession>A0A3D8GJS9</accession>